<proteinExistence type="predicted"/>
<evidence type="ECO:0000313" key="2">
    <source>
        <dbReference type="Proteomes" id="UP000306196"/>
    </source>
</evidence>
<dbReference type="OrthoDB" id="9871866at2"/>
<gene>
    <name evidence="1" type="ORF">FEM03_00235</name>
</gene>
<protein>
    <submittedName>
        <fullName evidence="1">Uncharacterized protein</fullName>
    </submittedName>
</protein>
<sequence>MKQLLIFSISLVLLTGCGEQNAKLLFSGRVEYFYYLNQNDLVSGFTRFEKGLPGTSTMAKEDVYVEVRNDWVIVKLLNRKNASYIVPRDRVRSIIVGTKEGNELNIPK</sequence>
<dbReference type="PROSITE" id="PS51257">
    <property type="entry name" value="PROKAR_LIPOPROTEIN"/>
    <property type="match status" value="1"/>
</dbReference>
<name>A0A5R8KJW5_9BACT</name>
<dbReference type="Proteomes" id="UP000306196">
    <property type="component" value="Unassembled WGS sequence"/>
</dbReference>
<comment type="caution">
    <text evidence="1">The sequence shown here is derived from an EMBL/GenBank/DDBJ whole genome shotgun (WGS) entry which is preliminary data.</text>
</comment>
<evidence type="ECO:0000313" key="1">
    <source>
        <dbReference type="EMBL" id="TLD72541.1"/>
    </source>
</evidence>
<dbReference type="RefSeq" id="WP_138084165.1">
    <property type="nucleotide sequence ID" value="NZ_VAUV01000001.1"/>
</dbReference>
<organism evidence="1 2">
    <name type="scientific">Phragmitibacter flavus</name>
    <dbReference type="NCBI Taxonomy" id="2576071"/>
    <lineage>
        <taxon>Bacteria</taxon>
        <taxon>Pseudomonadati</taxon>
        <taxon>Verrucomicrobiota</taxon>
        <taxon>Verrucomicrobiia</taxon>
        <taxon>Verrucomicrobiales</taxon>
        <taxon>Verrucomicrobiaceae</taxon>
        <taxon>Phragmitibacter</taxon>
    </lineage>
</organism>
<dbReference type="EMBL" id="VAUV01000001">
    <property type="protein sequence ID" value="TLD72541.1"/>
    <property type="molecule type" value="Genomic_DNA"/>
</dbReference>
<accession>A0A5R8KJW5</accession>
<reference evidence="1 2" key="1">
    <citation type="submission" date="2019-05" db="EMBL/GenBank/DDBJ databases">
        <title>Verrucobacter flavum gen. nov., sp. nov. a new member of the family Verrucomicrobiaceae.</title>
        <authorList>
            <person name="Szuroczki S."/>
            <person name="Abbaszade G."/>
            <person name="Szabo A."/>
            <person name="Felfoldi T."/>
            <person name="Schumann P."/>
            <person name="Boka K."/>
            <person name="Keki Z."/>
            <person name="Toumi M."/>
            <person name="Toth E."/>
        </authorList>
    </citation>
    <scope>NUCLEOTIDE SEQUENCE [LARGE SCALE GENOMIC DNA]</scope>
    <source>
        <strain evidence="1 2">MG-N-17</strain>
    </source>
</reference>
<dbReference type="AlphaFoldDB" id="A0A5R8KJW5"/>
<keyword evidence="2" id="KW-1185">Reference proteome</keyword>